<evidence type="ECO:0000259" key="2">
    <source>
        <dbReference type="Pfam" id="PF00443"/>
    </source>
</evidence>
<feature type="compositionally biased region" description="Basic and acidic residues" evidence="1">
    <location>
        <begin position="310"/>
        <end position="327"/>
    </location>
</feature>
<feature type="domain" description="Peptidase C19 ubiquitin carboxyl-terminal hydrolase" evidence="2">
    <location>
        <begin position="15"/>
        <end position="83"/>
    </location>
</feature>
<feature type="non-terminal residue" evidence="3">
    <location>
        <position position="342"/>
    </location>
</feature>
<dbReference type="Pfam" id="PF00443">
    <property type="entry name" value="UCH"/>
    <property type="match status" value="1"/>
</dbReference>
<evidence type="ECO:0000313" key="3">
    <source>
        <dbReference type="EMBL" id="CEK70004.1"/>
    </source>
</evidence>
<reference evidence="3" key="1">
    <citation type="submission" date="2014-12" db="EMBL/GenBank/DDBJ databases">
        <title>Insight into the proteome of Arion vulgaris.</title>
        <authorList>
            <person name="Aradska J."/>
            <person name="Bulat T."/>
            <person name="Smidak R."/>
            <person name="Sarate P."/>
            <person name="Gangsoo J."/>
            <person name="Sialana F."/>
            <person name="Bilban M."/>
            <person name="Lubec G."/>
        </authorList>
    </citation>
    <scope>NUCLEOTIDE SEQUENCE</scope>
    <source>
        <tissue evidence="3">Skin</tissue>
    </source>
</reference>
<sequence length="342" mass="39120">ETHTIQDCIRKYFESTEVEMKCEKCDKDEKATITRKIVRRPRVFILTLLRYHSTNMKSTKKADHISIPSYISVLEYCAEDVKRPPHVDPFFMIDRFHIFKTPYPSRRPFEEASGADMQRYQSAFNRRIGIVDQNLTMNLDEDSGPKIHKLSVVQDLDLLSTMVTLSSSNLKSLDECMTAARRTGKHFAQLNDCAQAIILAAIADAFRDVQDNSAASRPRHAYYANKASTDVGQMYQQYLAVILMKQAFNLSETEFDASREDVFNEVIQCMIVARYDAVLKRDKCLGHLIDDIALFISATQLDILRHHEQKDTTKSLKEERHSSRGSDFEVDIESEVSGAQSS</sequence>
<accession>A0A0B6ZN08</accession>
<name>A0A0B6ZN08_9EUPU</name>
<evidence type="ECO:0000256" key="1">
    <source>
        <dbReference type="SAM" id="MobiDB-lite"/>
    </source>
</evidence>
<dbReference type="GO" id="GO:0004843">
    <property type="term" value="F:cysteine-type deubiquitinase activity"/>
    <property type="evidence" value="ECO:0007669"/>
    <property type="project" value="InterPro"/>
</dbReference>
<feature type="region of interest" description="Disordered" evidence="1">
    <location>
        <begin position="310"/>
        <end position="342"/>
    </location>
</feature>
<proteinExistence type="predicted"/>
<protein>
    <recommendedName>
        <fullName evidence="2">Peptidase C19 ubiquitin carboxyl-terminal hydrolase domain-containing protein</fullName>
    </recommendedName>
</protein>
<dbReference type="InterPro" id="IPR038765">
    <property type="entry name" value="Papain-like_cys_pep_sf"/>
</dbReference>
<feature type="non-terminal residue" evidence="3">
    <location>
        <position position="1"/>
    </location>
</feature>
<dbReference type="EMBL" id="HACG01023139">
    <property type="protein sequence ID" value="CEK70004.1"/>
    <property type="molecule type" value="Transcribed_RNA"/>
</dbReference>
<dbReference type="SUPFAM" id="SSF54001">
    <property type="entry name" value="Cysteine proteinases"/>
    <property type="match status" value="1"/>
</dbReference>
<dbReference type="AlphaFoldDB" id="A0A0B6ZN08"/>
<gene>
    <name evidence="3" type="primary">ORF72436</name>
</gene>
<dbReference type="GO" id="GO:0016579">
    <property type="term" value="P:protein deubiquitination"/>
    <property type="evidence" value="ECO:0007669"/>
    <property type="project" value="InterPro"/>
</dbReference>
<dbReference type="Gene3D" id="3.90.70.10">
    <property type="entry name" value="Cysteine proteinases"/>
    <property type="match status" value="1"/>
</dbReference>
<dbReference type="InterPro" id="IPR001394">
    <property type="entry name" value="Peptidase_C19_UCH"/>
</dbReference>
<organism evidence="3">
    <name type="scientific">Arion vulgaris</name>
    <dbReference type="NCBI Taxonomy" id="1028688"/>
    <lineage>
        <taxon>Eukaryota</taxon>
        <taxon>Metazoa</taxon>
        <taxon>Spiralia</taxon>
        <taxon>Lophotrochozoa</taxon>
        <taxon>Mollusca</taxon>
        <taxon>Gastropoda</taxon>
        <taxon>Heterobranchia</taxon>
        <taxon>Euthyneura</taxon>
        <taxon>Panpulmonata</taxon>
        <taxon>Eupulmonata</taxon>
        <taxon>Stylommatophora</taxon>
        <taxon>Helicina</taxon>
        <taxon>Arionoidea</taxon>
        <taxon>Arionidae</taxon>
        <taxon>Arion</taxon>
    </lineage>
</organism>